<evidence type="ECO:0000313" key="3">
    <source>
        <dbReference type="Proteomes" id="UP000318571"/>
    </source>
</evidence>
<dbReference type="PANTHER" id="PTHR36694">
    <property type="entry name" value="PASIFLORA 1, ISOFORM A-RELATED"/>
    <property type="match status" value="1"/>
</dbReference>
<keyword evidence="1" id="KW-1133">Transmembrane helix</keyword>
<dbReference type="Proteomes" id="UP000318571">
    <property type="component" value="Chromosome 1"/>
</dbReference>
<name>A0A553NVW9_TIGCA</name>
<dbReference type="GO" id="GO:0060857">
    <property type="term" value="P:establishment of glial blood-brain barrier"/>
    <property type="evidence" value="ECO:0007669"/>
    <property type="project" value="TreeGrafter"/>
</dbReference>
<protein>
    <submittedName>
        <fullName evidence="2">Uncharacterized protein</fullName>
    </submittedName>
</protein>
<accession>A0A553NVW9</accession>
<dbReference type="AlphaFoldDB" id="A0A553NVW9"/>
<evidence type="ECO:0000256" key="1">
    <source>
        <dbReference type="SAM" id="Phobius"/>
    </source>
</evidence>
<sequence>MIHFKSCWSPCFWYDNVRDGSMAVATYSLTMSVCLITYMSYIMLGGDSSQLYLPFFETNVDGSLQGAGGFTIFLLSVILLFSLLLILGVATDIRGFILPWLVAMLVVVGFQAIFGLWLIFGYYIYLEVVFAASCNWLWMGVNIYCMLVVRSHYRNVHKLQSPDIEYLNY</sequence>
<dbReference type="GO" id="GO:0019991">
    <property type="term" value="P:septate junction assembly"/>
    <property type="evidence" value="ECO:0007669"/>
    <property type="project" value="TreeGrafter"/>
</dbReference>
<dbReference type="OrthoDB" id="6572371at2759"/>
<keyword evidence="3" id="KW-1185">Reference proteome</keyword>
<organism evidence="2 3">
    <name type="scientific">Tigriopus californicus</name>
    <name type="common">Marine copepod</name>
    <dbReference type="NCBI Taxonomy" id="6832"/>
    <lineage>
        <taxon>Eukaryota</taxon>
        <taxon>Metazoa</taxon>
        <taxon>Ecdysozoa</taxon>
        <taxon>Arthropoda</taxon>
        <taxon>Crustacea</taxon>
        <taxon>Multicrustacea</taxon>
        <taxon>Hexanauplia</taxon>
        <taxon>Copepoda</taxon>
        <taxon>Harpacticoida</taxon>
        <taxon>Harpacticidae</taxon>
        <taxon>Tigriopus</taxon>
    </lineage>
</organism>
<keyword evidence="1" id="KW-0812">Transmembrane</keyword>
<dbReference type="Pfam" id="PF15860">
    <property type="entry name" value="DUF4728"/>
    <property type="match status" value="1"/>
</dbReference>
<reference evidence="2 3" key="1">
    <citation type="journal article" date="2018" name="Nat. Ecol. Evol.">
        <title>Genomic signatures of mitonuclear coevolution across populations of Tigriopus californicus.</title>
        <authorList>
            <person name="Barreto F.S."/>
            <person name="Watson E.T."/>
            <person name="Lima T.G."/>
            <person name="Willett C.S."/>
            <person name="Edmands S."/>
            <person name="Li W."/>
            <person name="Burton R.S."/>
        </authorList>
    </citation>
    <scope>NUCLEOTIDE SEQUENCE [LARGE SCALE GENOMIC DNA]</scope>
    <source>
        <strain evidence="2 3">San Diego</strain>
    </source>
</reference>
<evidence type="ECO:0000313" key="2">
    <source>
        <dbReference type="EMBL" id="TRY69576.1"/>
    </source>
</evidence>
<keyword evidence="1" id="KW-0472">Membrane</keyword>
<feature type="transmembrane region" description="Helical" evidence="1">
    <location>
        <begin position="130"/>
        <end position="149"/>
    </location>
</feature>
<dbReference type="STRING" id="6832.A0A553NVW9"/>
<proteinExistence type="predicted"/>
<dbReference type="OMA" id="LILWVWM"/>
<dbReference type="InterPro" id="IPR031720">
    <property type="entry name" value="DUF4728"/>
</dbReference>
<dbReference type="GO" id="GO:0005886">
    <property type="term" value="C:plasma membrane"/>
    <property type="evidence" value="ECO:0007669"/>
    <property type="project" value="TreeGrafter"/>
</dbReference>
<feature type="transmembrane region" description="Helical" evidence="1">
    <location>
        <begin position="21"/>
        <end position="44"/>
    </location>
</feature>
<dbReference type="PANTHER" id="PTHR36694:SF11">
    <property type="entry name" value="LP21121P-RELATED"/>
    <property type="match status" value="1"/>
</dbReference>
<feature type="transmembrane region" description="Helical" evidence="1">
    <location>
        <begin position="64"/>
        <end position="90"/>
    </location>
</feature>
<dbReference type="GO" id="GO:0035159">
    <property type="term" value="P:regulation of tube length, open tracheal system"/>
    <property type="evidence" value="ECO:0007669"/>
    <property type="project" value="TreeGrafter"/>
</dbReference>
<feature type="transmembrane region" description="Helical" evidence="1">
    <location>
        <begin position="97"/>
        <end position="124"/>
    </location>
</feature>
<comment type="caution">
    <text evidence="2">The sequence shown here is derived from an EMBL/GenBank/DDBJ whole genome shotgun (WGS) entry which is preliminary data.</text>
</comment>
<dbReference type="EMBL" id="VCGU01000010">
    <property type="protein sequence ID" value="TRY69576.1"/>
    <property type="molecule type" value="Genomic_DNA"/>
</dbReference>
<gene>
    <name evidence="2" type="ORF">TCAL_08625</name>
</gene>